<keyword evidence="12" id="KW-0028">Amino-acid biosynthesis</keyword>
<evidence type="ECO:0000256" key="5">
    <source>
        <dbReference type="ARBA" id="ARBA00009320"/>
    </source>
</evidence>
<gene>
    <name evidence="12" type="primary">ilvE</name>
    <name evidence="13" type="ORF">A3B07_01705</name>
</gene>
<dbReference type="STRING" id="1802726.A3B07_01705"/>
<dbReference type="Gene3D" id="3.20.10.10">
    <property type="entry name" value="D-amino Acid Aminotransferase, subunit A, domain 2"/>
    <property type="match status" value="1"/>
</dbReference>
<comment type="pathway">
    <text evidence="4 12">Amino-acid biosynthesis; L-leucine biosynthesis; L-leucine from 3-methyl-2-oxobutanoate: step 4/4.</text>
</comment>
<dbReference type="NCBIfam" id="TIGR01122">
    <property type="entry name" value="ilvE_I"/>
    <property type="match status" value="1"/>
</dbReference>
<dbReference type="EMBL" id="MHUV01000005">
    <property type="protein sequence ID" value="OHA82630.1"/>
    <property type="molecule type" value="Genomic_DNA"/>
</dbReference>
<evidence type="ECO:0000256" key="9">
    <source>
        <dbReference type="ARBA" id="ARBA00048212"/>
    </source>
</evidence>
<dbReference type="GO" id="GO:0052654">
    <property type="term" value="F:L-leucine-2-oxoglutarate transaminase activity"/>
    <property type="evidence" value="ECO:0007669"/>
    <property type="project" value="RHEA"/>
</dbReference>
<evidence type="ECO:0000313" key="13">
    <source>
        <dbReference type="EMBL" id="OHA82630.1"/>
    </source>
</evidence>
<dbReference type="Proteomes" id="UP000178817">
    <property type="component" value="Unassembled WGS sequence"/>
</dbReference>
<comment type="catalytic activity">
    <reaction evidence="10 12">
        <text>L-isoleucine + 2-oxoglutarate = (S)-3-methyl-2-oxopentanoate + L-glutamate</text>
        <dbReference type="Rhea" id="RHEA:24801"/>
        <dbReference type="ChEBI" id="CHEBI:16810"/>
        <dbReference type="ChEBI" id="CHEBI:29985"/>
        <dbReference type="ChEBI" id="CHEBI:35146"/>
        <dbReference type="ChEBI" id="CHEBI:58045"/>
        <dbReference type="EC" id="2.6.1.42"/>
    </reaction>
</comment>
<evidence type="ECO:0000256" key="6">
    <source>
        <dbReference type="ARBA" id="ARBA00022576"/>
    </source>
</evidence>
<dbReference type="UniPathway" id="UPA00048">
    <property type="reaction ID" value="UER00073"/>
</dbReference>
<keyword evidence="12" id="KW-0100">Branched-chain amino acid biosynthesis</keyword>
<comment type="catalytic activity">
    <reaction evidence="9 12">
        <text>L-valine + 2-oxoglutarate = 3-methyl-2-oxobutanoate + L-glutamate</text>
        <dbReference type="Rhea" id="RHEA:24813"/>
        <dbReference type="ChEBI" id="CHEBI:11851"/>
        <dbReference type="ChEBI" id="CHEBI:16810"/>
        <dbReference type="ChEBI" id="CHEBI:29985"/>
        <dbReference type="ChEBI" id="CHEBI:57762"/>
        <dbReference type="EC" id="2.6.1.42"/>
    </reaction>
</comment>
<organism evidence="13 14">
    <name type="scientific">Candidatus Yonathbacteria bacterium RIFCSPLOWO2_01_FULL_43_27</name>
    <dbReference type="NCBI Taxonomy" id="1802726"/>
    <lineage>
        <taxon>Bacteria</taxon>
        <taxon>Candidatus Yonathiibacteriota</taxon>
    </lineage>
</organism>
<comment type="caution">
    <text evidence="13">The sequence shown here is derived from an EMBL/GenBank/DDBJ whole genome shotgun (WGS) entry which is preliminary data.</text>
</comment>
<dbReference type="AlphaFoldDB" id="A0A1G2SC90"/>
<evidence type="ECO:0000256" key="8">
    <source>
        <dbReference type="ARBA" id="ARBA00022898"/>
    </source>
</evidence>
<dbReference type="InterPro" id="IPR043132">
    <property type="entry name" value="BCAT-like_C"/>
</dbReference>
<accession>A0A1G2SC90</accession>
<comment type="similarity">
    <text evidence="5 12">Belongs to the class-IV pyridoxal-phosphate-dependent aminotransferase family.</text>
</comment>
<name>A0A1G2SC90_9BACT</name>
<dbReference type="PANTHER" id="PTHR42743:SF11">
    <property type="entry name" value="AMINODEOXYCHORISMATE LYASE"/>
    <property type="match status" value="1"/>
</dbReference>
<dbReference type="InterPro" id="IPR001544">
    <property type="entry name" value="Aminotrans_IV"/>
</dbReference>
<keyword evidence="7 12" id="KW-0808">Transferase</keyword>
<evidence type="ECO:0000256" key="7">
    <source>
        <dbReference type="ARBA" id="ARBA00022679"/>
    </source>
</evidence>
<comment type="function">
    <text evidence="12">Acts on leucine, isoleucine and valine.</text>
</comment>
<evidence type="ECO:0000256" key="12">
    <source>
        <dbReference type="RuleBase" id="RU364094"/>
    </source>
</evidence>
<dbReference type="PANTHER" id="PTHR42743">
    <property type="entry name" value="AMINO-ACID AMINOTRANSFERASE"/>
    <property type="match status" value="1"/>
</dbReference>
<dbReference type="UniPathway" id="UPA00049">
    <property type="reaction ID" value="UER00062"/>
</dbReference>
<dbReference type="SUPFAM" id="SSF56752">
    <property type="entry name" value="D-aminoacid aminotransferase-like PLP-dependent enzymes"/>
    <property type="match status" value="1"/>
</dbReference>
<dbReference type="Pfam" id="PF01063">
    <property type="entry name" value="Aminotran_4"/>
    <property type="match status" value="1"/>
</dbReference>
<evidence type="ECO:0000256" key="2">
    <source>
        <dbReference type="ARBA" id="ARBA00004824"/>
    </source>
</evidence>
<dbReference type="GO" id="GO:0009098">
    <property type="term" value="P:L-leucine biosynthetic process"/>
    <property type="evidence" value="ECO:0007669"/>
    <property type="project" value="UniProtKB-UniPathway"/>
</dbReference>
<comment type="pathway">
    <text evidence="3 12">Amino-acid biosynthesis; L-valine biosynthesis; L-valine from pyruvate: step 4/4.</text>
</comment>
<keyword evidence="8 12" id="KW-0663">Pyridoxal phosphate</keyword>
<dbReference type="Gene3D" id="3.30.470.10">
    <property type="match status" value="1"/>
</dbReference>
<protein>
    <recommendedName>
        <fullName evidence="12">Branched-chain-amino-acid aminotransferase</fullName>
        <shortName evidence="12">BCAT</shortName>
        <ecNumber evidence="12">2.6.1.42</ecNumber>
    </recommendedName>
</protein>
<dbReference type="GO" id="GO:0009097">
    <property type="term" value="P:isoleucine biosynthetic process"/>
    <property type="evidence" value="ECO:0007669"/>
    <property type="project" value="UniProtKB-UniPathway"/>
</dbReference>
<evidence type="ECO:0000256" key="11">
    <source>
        <dbReference type="ARBA" id="ARBA00049229"/>
    </source>
</evidence>
<dbReference type="UniPathway" id="UPA00047">
    <property type="reaction ID" value="UER00058"/>
</dbReference>
<dbReference type="EC" id="2.6.1.42" evidence="12"/>
<dbReference type="InterPro" id="IPR005785">
    <property type="entry name" value="B_amino_transI"/>
</dbReference>
<evidence type="ECO:0000256" key="10">
    <source>
        <dbReference type="ARBA" id="ARBA00048798"/>
    </source>
</evidence>
<comment type="cofactor">
    <cofactor evidence="1 12">
        <name>pyridoxal 5'-phosphate</name>
        <dbReference type="ChEBI" id="CHEBI:597326"/>
    </cofactor>
</comment>
<comment type="pathway">
    <text evidence="2 12">Amino-acid biosynthesis; L-isoleucine biosynthesis; L-isoleucine from 2-oxobutanoate: step 4/4.</text>
</comment>
<proteinExistence type="inferred from homology"/>
<dbReference type="NCBIfam" id="NF005146">
    <property type="entry name" value="PRK06606.1"/>
    <property type="match status" value="1"/>
</dbReference>
<evidence type="ECO:0000256" key="4">
    <source>
        <dbReference type="ARBA" id="ARBA00005072"/>
    </source>
</evidence>
<dbReference type="GO" id="GO:0009099">
    <property type="term" value="P:L-valine biosynthetic process"/>
    <property type="evidence" value="ECO:0007669"/>
    <property type="project" value="UniProtKB-UniPathway"/>
</dbReference>
<dbReference type="InterPro" id="IPR036038">
    <property type="entry name" value="Aminotransferase-like"/>
</dbReference>
<keyword evidence="6 12" id="KW-0032">Aminotransferase</keyword>
<dbReference type="GO" id="GO:0052656">
    <property type="term" value="F:L-isoleucine-2-oxoglutarate transaminase activity"/>
    <property type="evidence" value="ECO:0007669"/>
    <property type="project" value="RHEA"/>
</dbReference>
<dbReference type="InterPro" id="IPR043131">
    <property type="entry name" value="BCAT-like_N"/>
</dbReference>
<evidence type="ECO:0000313" key="14">
    <source>
        <dbReference type="Proteomes" id="UP000178817"/>
    </source>
</evidence>
<dbReference type="InterPro" id="IPR050571">
    <property type="entry name" value="Class-IV_PLP-Dep_Aminotrnsfr"/>
</dbReference>
<comment type="catalytic activity">
    <reaction evidence="11 12">
        <text>L-leucine + 2-oxoglutarate = 4-methyl-2-oxopentanoate + L-glutamate</text>
        <dbReference type="Rhea" id="RHEA:18321"/>
        <dbReference type="ChEBI" id="CHEBI:16810"/>
        <dbReference type="ChEBI" id="CHEBI:17865"/>
        <dbReference type="ChEBI" id="CHEBI:29985"/>
        <dbReference type="ChEBI" id="CHEBI:57427"/>
        <dbReference type="EC" id="2.6.1.42"/>
    </reaction>
</comment>
<sequence>MNIKFVWMNGGFVSGAKASVPLLTHSLHYGSAVFEGIRFYETKNGPAVFRLEDHIKRLFYSAKVMGMNIPYSQKELCDAVLTLIVKNKLTSGYIRPIVFYGSKMGLDPTGADVNVAIACWPWGKYLAKEVIKVKISKYIRIHPESSDMGAKISGHYANSILSTLEAKKAKYDEALFLDYKGNIAEGPGENIFFVKGNTVYLPSTNAILSGITRNTVMALARDLGYEVIEKDIKPRDIKKYNEAFFTGTAAEITAIGNIDGEIVGIGKEGVVTKNIRETYQRLVSGEYPRHKNWLSY</sequence>
<dbReference type="FunFam" id="3.20.10.10:FF:000002">
    <property type="entry name" value="D-alanine aminotransferase"/>
    <property type="match status" value="1"/>
</dbReference>
<reference evidence="13 14" key="1">
    <citation type="journal article" date="2016" name="Nat. Commun.">
        <title>Thousands of microbial genomes shed light on interconnected biogeochemical processes in an aquifer system.</title>
        <authorList>
            <person name="Anantharaman K."/>
            <person name="Brown C.T."/>
            <person name="Hug L.A."/>
            <person name="Sharon I."/>
            <person name="Castelle C.J."/>
            <person name="Probst A.J."/>
            <person name="Thomas B.C."/>
            <person name="Singh A."/>
            <person name="Wilkins M.J."/>
            <person name="Karaoz U."/>
            <person name="Brodie E.L."/>
            <person name="Williams K.H."/>
            <person name="Hubbard S.S."/>
            <person name="Banfield J.F."/>
        </authorList>
    </citation>
    <scope>NUCLEOTIDE SEQUENCE [LARGE SCALE GENOMIC DNA]</scope>
</reference>
<evidence type="ECO:0000256" key="3">
    <source>
        <dbReference type="ARBA" id="ARBA00004931"/>
    </source>
</evidence>
<dbReference type="GO" id="GO:0052655">
    <property type="term" value="F:L-valine-2-oxoglutarate transaminase activity"/>
    <property type="evidence" value="ECO:0007669"/>
    <property type="project" value="RHEA"/>
</dbReference>
<evidence type="ECO:0000256" key="1">
    <source>
        <dbReference type="ARBA" id="ARBA00001933"/>
    </source>
</evidence>